<reference evidence="1 2" key="1">
    <citation type="submission" date="2023-08" db="EMBL/GenBank/DDBJ databases">
        <authorList>
            <person name="Joshi A."/>
            <person name="Thite S."/>
        </authorList>
    </citation>
    <scope>NUCLEOTIDE SEQUENCE [LARGE SCALE GENOMIC DNA]</scope>
    <source>
        <strain evidence="1 2">1E1</strain>
    </source>
</reference>
<evidence type="ECO:0000313" key="2">
    <source>
        <dbReference type="Proteomes" id="UP001236258"/>
    </source>
</evidence>
<dbReference type="RefSeq" id="WP_305945067.1">
    <property type="nucleotide sequence ID" value="NZ_JAUZVY010000002.1"/>
</dbReference>
<evidence type="ECO:0000313" key="1">
    <source>
        <dbReference type="EMBL" id="MDP4528980.1"/>
    </source>
</evidence>
<proteinExistence type="predicted"/>
<gene>
    <name evidence="1" type="ORF">Q3O59_08055</name>
</gene>
<accession>A0ABT9GPS7</accession>
<dbReference type="Pfam" id="PF01177">
    <property type="entry name" value="Asp_Glu_race"/>
    <property type="match status" value="1"/>
</dbReference>
<dbReference type="InterPro" id="IPR001920">
    <property type="entry name" value="Asp/Glu_race"/>
</dbReference>
<protein>
    <submittedName>
        <fullName evidence="1">Aspartate/glutamate racemase family protein</fullName>
    </submittedName>
</protein>
<name>A0ABT9GPS7_9GAMM</name>
<dbReference type="Gene3D" id="3.40.50.1860">
    <property type="match status" value="2"/>
</dbReference>
<keyword evidence="2" id="KW-1185">Reference proteome</keyword>
<dbReference type="EMBL" id="JAUZVY010000002">
    <property type="protein sequence ID" value="MDP4528980.1"/>
    <property type="molecule type" value="Genomic_DNA"/>
</dbReference>
<organism evidence="1 2">
    <name type="scientific">Alkalimonas delamerensis</name>
    <dbReference type="NCBI Taxonomy" id="265981"/>
    <lineage>
        <taxon>Bacteria</taxon>
        <taxon>Pseudomonadati</taxon>
        <taxon>Pseudomonadota</taxon>
        <taxon>Gammaproteobacteria</taxon>
        <taxon>Alkalimonas</taxon>
    </lineage>
</organism>
<dbReference type="InterPro" id="IPR015942">
    <property type="entry name" value="Asp/Glu/hydantoin_racemase"/>
</dbReference>
<dbReference type="SUPFAM" id="SSF53681">
    <property type="entry name" value="Aspartate/glutamate racemase"/>
    <property type="match status" value="2"/>
</dbReference>
<sequence length="258" mass="28436">MNKKLIIIMGGMGPVASAQLNLSILKEHAGANDQDYPSIIHVSIPEWIPDRTSYVLGFVEKNPGIICADIVNKTLLGLAESFGQILVVIPCFTFHSSVILSSFYEAINTYNGKVVIVNMVDTTIDYMKSSLNSNDKLVIWSTKGSHAAKVWSSSLEQLRNIEVVSDDHVVLGSHNIVYNDKYGLKAHPFGNAETSKEINQLFQQSVLAGATKVLLGCTEYSTFFSQGNVPNDFKEKLVDPFEILIHCLSKSGLILKRE</sequence>
<dbReference type="Proteomes" id="UP001236258">
    <property type="component" value="Unassembled WGS sequence"/>
</dbReference>
<comment type="caution">
    <text evidence="1">The sequence shown here is derived from an EMBL/GenBank/DDBJ whole genome shotgun (WGS) entry which is preliminary data.</text>
</comment>